<feature type="region of interest" description="Disordered" evidence="1">
    <location>
        <begin position="1"/>
        <end position="24"/>
    </location>
</feature>
<dbReference type="GeneID" id="104715114"/>
<dbReference type="Pfam" id="PF00646">
    <property type="entry name" value="F-box"/>
    <property type="match status" value="1"/>
</dbReference>
<dbReference type="InterPro" id="IPR050354">
    <property type="entry name" value="F-box/kelch-repeat_ARATH"/>
</dbReference>
<reference evidence="3" key="1">
    <citation type="journal article" date="2014" name="Nat. Commun.">
        <title>The emerging biofuel crop Camelina sativa retains a highly undifferentiated hexaploid genome structure.</title>
        <authorList>
            <person name="Kagale S."/>
            <person name="Koh C."/>
            <person name="Nixon J."/>
            <person name="Bollina V."/>
            <person name="Clarke W.E."/>
            <person name="Tuteja R."/>
            <person name="Spillane C."/>
            <person name="Robinson S.J."/>
            <person name="Links M.G."/>
            <person name="Clarke C."/>
            <person name="Higgins E.E."/>
            <person name="Huebert T."/>
            <person name="Sharpe A.G."/>
            <person name="Parkin I.A."/>
        </authorList>
    </citation>
    <scope>NUCLEOTIDE SEQUENCE [LARGE SCALE GENOMIC DNA]</scope>
    <source>
        <strain evidence="3">cv. DH55</strain>
    </source>
</reference>
<organism evidence="3 4">
    <name type="scientific">Camelina sativa</name>
    <name type="common">False flax</name>
    <name type="synonym">Myagrum sativum</name>
    <dbReference type="NCBI Taxonomy" id="90675"/>
    <lineage>
        <taxon>Eukaryota</taxon>
        <taxon>Viridiplantae</taxon>
        <taxon>Streptophyta</taxon>
        <taxon>Embryophyta</taxon>
        <taxon>Tracheophyta</taxon>
        <taxon>Spermatophyta</taxon>
        <taxon>Magnoliopsida</taxon>
        <taxon>eudicotyledons</taxon>
        <taxon>Gunneridae</taxon>
        <taxon>Pentapetalae</taxon>
        <taxon>rosids</taxon>
        <taxon>malvids</taxon>
        <taxon>Brassicales</taxon>
        <taxon>Brassicaceae</taxon>
        <taxon>Camelineae</taxon>
        <taxon>Camelina</taxon>
    </lineage>
</organism>
<name>A0ABM0TT06_CAMSA</name>
<dbReference type="PANTHER" id="PTHR24414:SF178">
    <property type="entry name" value="F-BOX DOMAIN-CONTAINING PROTEIN"/>
    <property type="match status" value="1"/>
</dbReference>
<accession>A0ABM0TT06</accession>
<proteinExistence type="predicted"/>
<dbReference type="RefSeq" id="XP_010430858.1">
    <property type="nucleotide sequence ID" value="XM_010432556.1"/>
</dbReference>
<evidence type="ECO:0000313" key="4">
    <source>
        <dbReference type="RefSeq" id="XP_010430858.1"/>
    </source>
</evidence>
<dbReference type="Proteomes" id="UP000694864">
    <property type="component" value="Chromosome 9"/>
</dbReference>
<protein>
    <submittedName>
        <fullName evidence="4">F-box/kelch-repeat protein At3g24610</fullName>
    </submittedName>
</protein>
<reference evidence="4" key="2">
    <citation type="submission" date="2025-08" db="UniProtKB">
        <authorList>
            <consortium name="RefSeq"/>
        </authorList>
    </citation>
    <scope>IDENTIFICATION</scope>
    <source>
        <tissue evidence="4">Leaf</tissue>
    </source>
</reference>
<dbReference type="PROSITE" id="PS50181">
    <property type="entry name" value="FBOX"/>
    <property type="match status" value="1"/>
</dbReference>
<sequence length="281" mass="32202">MSNSEESRPQKKRKMEESPSSSFRLSSLPDDIALNCIALTSKSDRAALSLTSKRYRSLVASSDLYKMRSLMGRTETDIYVCLGIYPLHHWYILRRRNASSCSDLIPIPGLPSEPRVGRIYAVDGRERTFYYSPSEGKWGRGKGGHLIGNRRDWCMIDNLIYCVSKKGRVYWYEPKDLDWPEGEGEDEPEGMFSHEVKGLDSLRLKLSNSYLVNFDKHSVAQWEQSKNIFSSCRRRAQTRLIDLLPGSRLTNSGPNIVLFWDVTLGLHGLELWCAEISLKRL</sequence>
<evidence type="ECO:0000256" key="1">
    <source>
        <dbReference type="SAM" id="MobiDB-lite"/>
    </source>
</evidence>
<dbReference type="PANTHER" id="PTHR24414">
    <property type="entry name" value="F-BOX/KELCH-REPEAT PROTEIN SKIP4"/>
    <property type="match status" value="1"/>
</dbReference>
<evidence type="ECO:0000259" key="2">
    <source>
        <dbReference type="PROSITE" id="PS50181"/>
    </source>
</evidence>
<keyword evidence="3" id="KW-1185">Reference proteome</keyword>
<gene>
    <name evidence="4" type="primary">LOC104715114</name>
</gene>
<dbReference type="SUPFAM" id="SSF81383">
    <property type="entry name" value="F-box domain"/>
    <property type="match status" value="1"/>
</dbReference>
<evidence type="ECO:0000313" key="3">
    <source>
        <dbReference type="Proteomes" id="UP000694864"/>
    </source>
</evidence>
<feature type="domain" description="F-box" evidence="2">
    <location>
        <begin position="22"/>
        <end position="68"/>
    </location>
</feature>
<feature type="compositionally biased region" description="Basic and acidic residues" evidence="1">
    <location>
        <begin position="1"/>
        <end position="17"/>
    </location>
</feature>
<dbReference type="InterPro" id="IPR036047">
    <property type="entry name" value="F-box-like_dom_sf"/>
</dbReference>
<dbReference type="InterPro" id="IPR001810">
    <property type="entry name" value="F-box_dom"/>
</dbReference>